<proteinExistence type="predicted"/>
<dbReference type="AlphaFoldDB" id="A0ABC8RLF8"/>
<name>A0ABC8RLF8_9AQUA</name>
<evidence type="ECO:0000313" key="3">
    <source>
        <dbReference type="Proteomes" id="UP001642360"/>
    </source>
</evidence>
<feature type="region of interest" description="Disordered" evidence="1">
    <location>
        <begin position="34"/>
        <end position="53"/>
    </location>
</feature>
<sequence>MMWAADFDESLAFNLEENCLEPLVIQIPRESVAETEEERFENDHGGSNGGLQSKYGNVERSIWDNTGVKSSSTHPLCGLTKPFWSKNDRLQICTVVSSTRKGDDELPVFCVAAILFMNRQKIMRDTHSIDDLIKMFNDNLLKIRVKRCVRTAVKLRKKYFYKVSSIL</sequence>
<dbReference type="EMBL" id="CAUOFW020001482">
    <property type="protein sequence ID" value="CAK9145390.1"/>
    <property type="molecule type" value="Genomic_DNA"/>
</dbReference>
<gene>
    <name evidence="2" type="ORF">ILEXP_LOCUS13199</name>
</gene>
<reference evidence="2 3" key="1">
    <citation type="submission" date="2024-02" db="EMBL/GenBank/DDBJ databases">
        <authorList>
            <person name="Vignale AGUSTIN F."/>
            <person name="Sosa J E."/>
            <person name="Modenutti C."/>
        </authorList>
    </citation>
    <scope>NUCLEOTIDE SEQUENCE [LARGE SCALE GENOMIC DNA]</scope>
</reference>
<dbReference type="Proteomes" id="UP001642360">
    <property type="component" value="Unassembled WGS sequence"/>
</dbReference>
<keyword evidence="3" id="KW-1185">Reference proteome</keyword>
<accession>A0ABC8RLF8</accession>
<dbReference type="SUPFAM" id="SSF47923">
    <property type="entry name" value="Ypt/Rab-GAP domain of gyp1p"/>
    <property type="match status" value="1"/>
</dbReference>
<protein>
    <submittedName>
        <fullName evidence="2">Uncharacterized protein</fullName>
    </submittedName>
</protein>
<evidence type="ECO:0000313" key="2">
    <source>
        <dbReference type="EMBL" id="CAK9145390.1"/>
    </source>
</evidence>
<evidence type="ECO:0000256" key="1">
    <source>
        <dbReference type="SAM" id="MobiDB-lite"/>
    </source>
</evidence>
<organism evidence="2 3">
    <name type="scientific">Ilex paraguariensis</name>
    <name type="common">yerba mate</name>
    <dbReference type="NCBI Taxonomy" id="185542"/>
    <lineage>
        <taxon>Eukaryota</taxon>
        <taxon>Viridiplantae</taxon>
        <taxon>Streptophyta</taxon>
        <taxon>Embryophyta</taxon>
        <taxon>Tracheophyta</taxon>
        <taxon>Spermatophyta</taxon>
        <taxon>Magnoliopsida</taxon>
        <taxon>eudicotyledons</taxon>
        <taxon>Gunneridae</taxon>
        <taxon>Pentapetalae</taxon>
        <taxon>asterids</taxon>
        <taxon>campanulids</taxon>
        <taxon>Aquifoliales</taxon>
        <taxon>Aquifoliaceae</taxon>
        <taxon>Ilex</taxon>
    </lineage>
</organism>
<dbReference type="InterPro" id="IPR035969">
    <property type="entry name" value="Rab-GAP_TBC_sf"/>
</dbReference>
<comment type="caution">
    <text evidence="2">The sequence shown here is derived from an EMBL/GenBank/DDBJ whole genome shotgun (WGS) entry which is preliminary data.</text>
</comment>